<sequence length="195" mass="22424">MPSSLSQIRSRRSSRVDQGLGRMRGGRAYVRRLRMRPVFSFGVENTIPSLPILKKKREERRSQVRPFADQCSVSWFNHEGISCLFNHPNSGRHLNGVALQKRYSSSAIFTSMPLRDTYASVMTAGLYALRCFSLALTVTFILNSTFQNFMAPSGEHRMFLSWYQLASIAILALNPRDEWVRNVIITFLQQFIRNL</sequence>
<reference evidence="2" key="1">
    <citation type="submission" date="2020-11" db="EMBL/GenBank/DDBJ databases">
        <authorList>
            <consortium name="DOE Joint Genome Institute"/>
            <person name="Ahrendt S."/>
            <person name="Riley R."/>
            <person name="Andreopoulos W."/>
            <person name="Labutti K."/>
            <person name="Pangilinan J."/>
            <person name="Ruiz-Duenas F.J."/>
            <person name="Barrasa J.M."/>
            <person name="Sanchez-Garcia M."/>
            <person name="Camarero S."/>
            <person name="Miyauchi S."/>
            <person name="Serrano A."/>
            <person name="Linde D."/>
            <person name="Babiker R."/>
            <person name="Drula E."/>
            <person name="Ayuso-Fernandez I."/>
            <person name="Pacheco R."/>
            <person name="Padilla G."/>
            <person name="Ferreira P."/>
            <person name="Barriuso J."/>
            <person name="Kellner H."/>
            <person name="Castanera R."/>
            <person name="Alfaro M."/>
            <person name="Ramirez L."/>
            <person name="Pisabarro A.G."/>
            <person name="Kuo A."/>
            <person name="Tritt A."/>
            <person name="Lipzen A."/>
            <person name="He G."/>
            <person name="Yan M."/>
            <person name="Ng V."/>
            <person name="Cullen D."/>
            <person name="Martin F."/>
            <person name="Rosso M.-N."/>
            <person name="Henrissat B."/>
            <person name="Hibbett D."/>
            <person name="Martinez A.T."/>
            <person name="Grigoriev I.V."/>
        </authorList>
    </citation>
    <scope>NUCLEOTIDE SEQUENCE</scope>
    <source>
        <strain evidence="2">AH 40177</strain>
    </source>
</reference>
<evidence type="ECO:0000256" key="1">
    <source>
        <dbReference type="SAM" id="MobiDB-lite"/>
    </source>
</evidence>
<comment type="caution">
    <text evidence="2">The sequence shown here is derived from an EMBL/GenBank/DDBJ whole genome shotgun (WGS) entry which is preliminary data.</text>
</comment>
<feature type="region of interest" description="Disordered" evidence="1">
    <location>
        <begin position="1"/>
        <end position="20"/>
    </location>
</feature>
<name>A0A9P5PFZ5_9AGAR</name>
<evidence type="ECO:0000313" key="2">
    <source>
        <dbReference type="EMBL" id="KAF9062698.1"/>
    </source>
</evidence>
<gene>
    <name evidence="2" type="ORF">BDP27DRAFT_274260</name>
</gene>
<evidence type="ECO:0000313" key="3">
    <source>
        <dbReference type="Proteomes" id="UP000772434"/>
    </source>
</evidence>
<accession>A0A9P5PFZ5</accession>
<proteinExistence type="predicted"/>
<keyword evidence="3" id="KW-1185">Reference proteome</keyword>
<protein>
    <submittedName>
        <fullName evidence="2">Uncharacterized protein</fullName>
    </submittedName>
</protein>
<dbReference type="AlphaFoldDB" id="A0A9P5PFZ5"/>
<dbReference type="Proteomes" id="UP000772434">
    <property type="component" value="Unassembled WGS sequence"/>
</dbReference>
<dbReference type="EMBL" id="JADNRY010000164">
    <property type="protein sequence ID" value="KAF9062698.1"/>
    <property type="molecule type" value="Genomic_DNA"/>
</dbReference>
<organism evidence="2 3">
    <name type="scientific">Rhodocollybia butyracea</name>
    <dbReference type="NCBI Taxonomy" id="206335"/>
    <lineage>
        <taxon>Eukaryota</taxon>
        <taxon>Fungi</taxon>
        <taxon>Dikarya</taxon>
        <taxon>Basidiomycota</taxon>
        <taxon>Agaricomycotina</taxon>
        <taxon>Agaricomycetes</taxon>
        <taxon>Agaricomycetidae</taxon>
        <taxon>Agaricales</taxon>
        <taxon>Marasmiineae</taxon>
        <taxon>Omphalotaceae</taxon>
        <taxon>Rhodocollybia</taxon>
    </lineage>
</organism>